<dbReference type="RefSeq" id="NP_817205.1">
    <property type="nucleotide sequence ID" value="NC_004677.2"/>
</dbReference>
<sequence length="53" mass="6216">MAKKVKTEVILFFHCITQNDKVLILTEHFNYAQYFLFSAVKYSCSINSFCFAL</sequence>
<keyword evidence="1" id="KW-0934">Plastid</keyword>
<dbReference type="AlphaFoldDB" id="Q85X13"/>
<organism evidence="1">
    <name type="scientific">Pinus koraiensis</name>
    <name type="common">Korean pine</name>
    <dbReference type="NCBI Taxonomy" id="88728"/>
    <lineage>
        <taxon>Eukaryota</taxon>
        <taxon>Viridiplantae</taxon>
        <taxon>Streptophyta</taxon>
        <taxon>Embryophyta</taxon>
        <taxon>Tracheophyta</taxon>
        <taxon>Spermatophyta</taxon>
        <taxon>Pinopsida</taxon>
        <taxon>Pinidae</taxon>
        <taxon>Conifers I</taxon>
        <taxon>Pinales</taxon>
        <taxon>Pinaceae</taxon>
        <taxon>Pinus</taxon>
        <taxon>Pinus subgen. Strobus</taxon>
    </lineage>
</organism>
<dbReference type="GeneID" id="5048449"/>
<keyword evidence="1" id="KW-0150">Chloroplast</keyword>
<accession>Q85X13</accession>
<protein>
    <submittedName>
        <fullName evidence="1">ORF53f</fullName>
    </submittedName>
</protein>
<dbReference type="EMBL" id="AY228468">
    <property type="protein sequence ID" value="AAO74053.1"/>
    <property type="molecule type" value="Genomic_DNA"/>
</dbReference>
<proteinExistence type="predicted"/>
<reference evidence="1" key="1">
    <citation type="submission" date="2007-04" db="EMBL/GenBank/DDBJ databases">
        <authorList>
            <person name="Noh E.W."/>
            <person name="Lee J.S."/>
            <person name="Choi Y.I."/>
            <person name="Han M.S."/>
            <person name="Yi Y.S."/>
            <person name="Han S.U."/>
        </authorList>
    </citation>
    <scope>NUCLEOTIDE SEQUENCE</scope>
</reference>
<evidence type="ECO:0000313" key="1">
    <source>
        <dbReference type="EMBL" id="AAO74053.1"/>
    </source>
</evidence>
<name>Q85X13_PINKO</name>
<geneLocation type="chloroplast" evidence="1"/>